<reference evidence="10" key="2">
    <citation type="submission" date="2025-08" db="UniProtKB">
        <authorList>
            <consortium name="RefSeq"/>
        </authorList>
    </citation>
    <scope>IDENTIFICATION</scope>
    <source>
        <tissue evidence="10">Etiolated seedlings</tissue>
    </source>
</reference>
<dbReference type="eggNOG" id="KOG1971">
    <property type="taxonomic scope" value="Eukaryota"/>
</dbReference>
<dbReference type="Proteomes" id="UP000087171">
    <property type="component" value="Chromosome Ca8"/>
</dbReference>
<sequence length="382" mass="44119">MSHRGNNDSPAKSEVIGNGPVSTVANSMASRHRLRLNPNKEHKPEGYEDLELDFNPSIFSSLERHLPPNMLVVPRDDKAKFMREILLKYLPIGERNRSQRHKEYRQKIISNYLPLHRELYTLNPTAFFVPSFLKAINDNTEQSFRSIMSEPSAGIFVFEMFQPDFCELLQSELENFEKWVAEAKLRIMRPNRMNKYGAVLDDFGLETMLDKLMDDFIRPLSRVFYPEVGGSTLDSHHGFVVEYGKDKDVDLGFHVDDSEVTLNVCLGKEFSGGELFFRGTRCEKHVNTGSHSEEVFDYSHVPGRAVLHRGRHRHGARATTSGHRVNLLMWCRSSVFREMKRYQKDFSSWCGECNRMKQERQRSTCAATRMELIAREEGESTA</sequence>
<feature type="region of interest" description="Disordered" evidence="7">
    <location>
        <begin position="1"/>
        <end position="23"/>
    </location>
</feature>
<dbReference type="KEGG" id="cam:101513342"/>
<dbReference type="AlphaFoldDB" id="A0A1S2Z0J0"/>
<dbReference type="InterPro" id="IPR005123">
    <property type="entry name" value="Oxoglu/Fe-dep_dioxygenase_dom"/>
</dbReference>
<keyword evidence="9" id="KW-1185">Reference proteome</keyword>
<dbReference type="GO" id="GO:0051213">
    <property type="term" value="F:dioxygenase activity"/>
    <property type="evidence" value="ECO:0007669"/>
    <property type="project" value="UniProtKB-KW"/>
</dbReference>
<keyword evidence="5" id="KW-0560">Oxidoreductase</keyword>
<dbReference type="SMART" id="SM00702">
    <property type="entry name" value="P4Hc"/>
    <property type="match status" value="1"/>
</dbReference>
<keyword evidence="3" id="KW-0847">Vitamin C</keyword>
<dbReference type="PROSITE" id="PS51471">
    <property type="entry name" value="FE2OG_OXY"/>
    <property type="match status" value="1"/>
</dbReference>
<name>A0A1S2Z0J0_CICAR</name>
<dbReference type="InterPro" id="IPR006620">
    <property type="entry name" value="Pro_4_hyd_alph"/>
</dbReference>
<evidence type="ECO:0000256" key="7">
    <source>
        <dbReference type="SAM" id="MobiDB-lite"/>
    </source>
</evidence>
<evidence type="ECO:0000256" key="5">
    <source>
        <dbReference type="ARBA" id="ARBA00023002"/>
    </source>
</evidence>
<evidence type="ECO:0000256" key="6">
    <source>
        <dbReference type="ARBA" id="ARBA00023004"/>
    </source>
</evidence>
<dbReference type="PANTHER" id="PTHR24014:SF4">
    <property type="entry name" value="2-OXOGLUTARATE AND IRON-DEPENDENT OXYGENASE DOMAIN-CONTAINING PROTEIN 2"/>
    <property type="match status" value="1"/>
</dbReference>
<protein>
    <submittedName>
        <fullName evidence="10">Uncharacterized PKHD-type hydroxylase At1g22950</fullName>
    </submittedName>
</protein>
<keyword evidence="2" id="KW-0479">Metal-binding</keyword>
<dbReference type="PANTHER" id="PTHR24014">
    <property type="entry name" value="2-OXOGLUTARATE AND IRON-DEPENDENT OXYGENASE DOMAIN-CONTAINING PROTEIN 2"/>
    <property type="match status" value="1"/>
</dbReference>
<evidence type="ECO:0000256" key="3">
    <source>
        <dbReference type="ARBA" id="ARBA00022896"/>
    </source>
</evidence>
<evidence type="ECO:0000313" key="9">
    <source>
        <dbReference type="Proteomes" id="UP000087171"/>
    </source>
</evidence>
<dbReference type="PaxDb" id="3827-XP_004512879.1"/>
<gene>
    <name evidence="10" type="primary">LOC101513342</name>
</gene>
<dbReference type="Pfam" id="PF25238">
    <property type="entry name" value="OGFOD2-like"/>
    <property type="match status" value="1"/>
</dbReference>
<feature type="domain" description="Fe2OG dioxygenase" evidence="8">
    <location>
        <begin position="234"/>
        <end position="333"/>
    </location>
</feature>
<dbReference type="GO" id="GO:0016705">
    <property type="term" value="F:oxidoreductase activity, acting on paired donors, with incorporation or reduction of molecular oxygen"/>
    <property type="evidence" value="ECO:0007669"/>
    <property type="project" value="InterPro"/>
</dbReference>
<evidence type="ECO:0000256" key="4">
    <source>
        <dbReference type="ARBA" id="ARBA00022964"/>
    </source>
</evidence>
<reference evidence="9" key="1">
    <citation type="journal article" date="2013" name="Nat. Biotechnol.">
        <title>Draft genome sequence of chickpea (Cicer arietinum) provides a resource for trait improvement.</title>
        <authorList>
            <person name="Varshney R.K."/>
            <person name="Song C."/>
            <person name="Saxena R.K."/>
            <person name="Azam S."/>
            <person name="Yu S."/>
            <person name="Sharpe A.G."/>
            <person name="Cannon S."/>
            <person name="Baek J."/>
            <person name="Rosen B.D."/>
            <person name="Tar'an B."/>
            <person name="Millan T."/>
            <person name="Zhang X."/>
            <person name="Ramsay L.D."/>
            <person name="Iwata A."/>
            <person name="Wang Y."/>
            <person name="Nelson W."/>
            <person name="Farmer A.D."/>
            <person name="Gaur P.M."/>
            <person name="Soderlund C."/>
            <person name="Penmetsa R.V."/>
            <person name="Xu C."/>
            <person name="Bharti A.K."/>
            <person name="He W."/>
            <person name="Winter P."/>
            <person name="Zhao S."/>
            <person name="Hane J.K."/>
            <person name="Carrasquilla-Garcia N."/>
            <person name="Condie J.A."/>
            <person name="Upadhyaya H.D."/>
            <person name="Luo M.C."/>
            <person name="Thudi M."/>
            <person name="Gowda C.L."/>
            <person name="Singh N.P."/>
            <person name="Lichtenzveig J."/>
            <person name="Gali K.K."/>
            <person name="Rubio J."/>
            <person name="Nadarajan N."/>
            <person name="Dolezel J."/>
            <person name="Bansal K.C."/>
            <person name="Xu X."/>
            <person name="Edwards D."/>
            <person name="Zhang G."/>
            <person name="Kahl G."/>
            <person name="Gil J."/>
            <person name="Singh K.B."/>
            <person name="Datta S.K."/>
            <person name="Jackson S.A."/>
            <person name="Wang J."/>
            <person name="Cook D.R."/>
        </authorList>
    </citation>
    <scope>NUCLEOTIDE SEQUENCE [LARGE SCALE GENOMIC DNA]</scope>
    <source>
        <strain evidence="9">cv. CDC Frontier</strain>
    </source>
</reference>
<comment type="cofactor">
    <cofactor evidence="1">
        <name>L-ascorbate</name>
        <dbReference type="ChEBI" id="CHEBI:38290"/>
    </cofactor>
</comment>
<dbReference type="RefSeq" id="XP_004512879.1">
    <property type="nucleotide sequence ID" value="XM_004512822.3"/>
</dbReference>
<organism evidence="9 10">
    <name type="scientific">Cicer arietinum</name>
    <name type="common">Chickpea</name>
    <name type="synonym">Garbanzo</name>
    <dbReference type="NCBI Taxonomy" id="3827"/>
    <lineage>
        <taxon>Eukaryota</taxon>
        <taxon>Viridiplantae</taxon>
        <taxon>Streptophyta</taxon>
        <taxon>Embryophyta</taxon>
        <taxon>Tracheophyta</taxon>
        <taxon>Spermatophyta</taxon>
        <taxon>Magnoliopsida</taxon>
        <taxon>eudicotyledons</taxon>
        <taxon>Gunneridae</taxon>
        <taxon>Pentapetalae</taxon>
        <taxon>rosids</taxon>
        <taxon>fabids</taxon>
        <taxon>Fabales</taxon>
        <taxon>Fabaceae</taxon>
        <taxon>Papilionoideae</taxon>
        <taxon>50 kb inversion clade</taxon>
        <taxon>NPAAA clade</taxon>
        <taxon>Hologalegina</taxon>
        <taxon>IRL clade</taxon>
        <taxon>Cicereae</taxon>
        <taxon>Cicer</taxon>
    </lineage>
</organism>
<proteinExistence type="predicted"/>
<evidence type="ECO:0000313" key="10">
    <source>
        <dbReference type="RefSeq" id="XP_004512879.1"/>
    </source>
</evidence>
<evidence type="ECO:0000256" key="1">
    <source>
        <dbReference type="ARBA" id="ARBA00001961"/>
    </source>
</evidence>
<keyword evidence="4" id="KW-0223">Dioxygenase</keyword>
<keyword evidence="6" id="KW-0408">Iron</keyword>
<dbReference type="GO" id="GO:0005506">
    <property type="term" value="F:iron ion binding"/>
    <property type="evidence" value="ECO:0007669"/>
    <property type="project" value="InterPro"/>
</dbReference>
<dbReference type="OrthoDB" id="1736837at2759"/>
<evidence type="ECO:0000259" key="8">
    <source>
        <dbReference type="PROSITE" id="PS51471"/>
    </source>
</evidence>
<evidence type="ECO:0000256" key="2">
    <source>
        <dbReference type="ARBA" id="ARBA00022723"/>
    </source>
</evidence>
<dbReference type="GO" id="GO:0031418">
    <property type="term" value="F:L-ascorbic acid binding"/>
    <property type="evidence" value="ECO:0007669"/>
    <property type="project" value="UniProtKB-KW"/>
</dbReference>
<dbReference type="Gene3D" id="2.60.120.620">
    <property type="entry name" value="q2cbj1_9rhob like domain"/>
    <property type="match status" value="1"/>
</dbReference>
<dbReference type="GeneID" id="101513342"/>
<accession>A0A1S2Z0J0</accession>